<dbReference type="EMBL" id="PNYC01000007">
    <property type="protein sequence ID" value="PMS36265.1"/>
    <property type="molecule type" value="Genomic_DNA"/>
</dbReference>
<dbReference type="AlphaFoldDB" id="A0A2N7X454"/>
<evidence type="ECO:0000313" key="2">
    <source>
        <dbReference type="Proteomes" id="UP000235777"/>
    </source>
</evidence>
<proteinExistence type="predicted"/>
<gene>
    <name evidence="1" type="ORF">C0Z20_12270</name>
</gene>
<reference evidence="1 2" key="1">
    <citation type="submission" date="2018-01" db="EMBL/GenBank/DDBJ databases">
        <title>Whole genome analyses suggest that Burkholderia sensu lato contains two further novel genera in the rhizoxinica-symbiotica group Mycetohabitans gen. nov., and Trinickia gen. nov.: implications for the evolution of diazotrophy and nodulation in the Burkholderiaceae.</title>
        <authorList>
            <person name="Estrada-de los Santos P."/>
            <person name="Palmer M."/>
            <person name="Chavez-Ramirez B."/>
            <person name="Beukes C."/>
            <person name="Steenkamp E.T."/>
            <person name="Hirsch A.M."/>
            <person name="Manyaka P."/>
            <person name="Maluk M."/>
            <person name="Lafos M."/>
            <person name="Crook M."/>
            <person name="Gross E."/>
            <person name="Simon M.F."/>
            <person name="Bueno dos Reis Junior F."/>
            <person name="Poole P.S."/>
            <person name="Venter S.N."/>
            <person name="James E.K."/>
        </authorList>
    </citation>
    <scope>NUCLEOTIDE SEQUENCE [LARGE SCALE GENOMIC DNA]</scope>
    <source>
        <strain evidence="1 2">JPY 581</strain>
    </source>
</reference>
<accession>A0A2N7X454</accession>
<dbReference type="STRING" id="863227.GCA_000373005_05226"/>
<protein>
    <submittedName>
        <fullName evidence="1">Uncharacterized protein</fullName>
    </submittedName>
</protein>
<keyword evidence="2" id="KW-1185">Reference proteome</keyword>
<dbReference type="OrthoDB" id="981250at2"/>
<comment type="caution">
    <text evidence="1">The sequence shown here is derived from an EMBL/GenBank/DDBJ whole genome shotgun (WGS) entry which is preliminary data.</text>
</comment>
<organism evidence="1 2">
    <name type="scientific">Trinickia symbiotica</name>
    <dbReference type="NCBI Taxonomy" id="863227"/>
    <lineage>
        <taxon>Bacteria</taxon>
        <taxon>Pseudomonadati</taxon>
        <taxon>Pseudomonadota</taxon>
        <taxon>Betaproteobacteria</taxon>
        <taxon>Burkholderiales</taxon>
        <taxon>Burkholderiaceae</taxon>
        <taxon>Trinickia</taxon>
    </lineage>
</organism>
<evidence type="ECO:0000313" key="1">
    <source>
        <dbReference type="EMBL" id="PMS36265.1"/>
    </source>
</evidence>
<name>A0A2N7X454_9BURK</name>
<dbReference type="RefSeq" id="WP_018443834.1">
    <property type="nucleotide sequence ID" value="NZ_KB890217.1"/>
</dbReference>
<dbReference type="Proteomes" id="UP000235777">
    <property type="component" value="Unassembled WGS sequence"/>
</dbReference>
<sequence>MGYDVHITRTSNWFDESGPKIGIDEWKAIAQSDSDMRLDGYASVVVGDGSVLRVDSEGLAVWIAYAGNGVNGNMAWFDFRNGNVVVKNPDSMILGKMWQLAQRLGAKVQGEECEVYGADGAVVG</sequence>